<organism evidence="1">
    <name type="scientific">Oceaniferula spumae</name>
    <dbReference type="NCBI Taxonomy" id="2979115"/>
    <lineage>
        <taxon>Bacteria</taxon>
        <taxon>Pseudomonadati</taxon>
        <taxon>Verrucomicrobiota</taxon>
        <taxon>Verrucomicrobiia</taxon>
        <taxon>Verrucomicrobiales</taxon>
        <taxon>Verrucomicrobiaceae</taxon>
        <taxon>Oceaniferula</taxon>
    </lineage>
</organism>
<dbReference type="KEGG" id="osu:NT6N_36650"/>
<evidence type="ECO:0000313" key="1">
    <source>
        <dbReference type="EMBL" id="BDS08625.1"/>
    </source>
</evidence>
<accession>A0AAT9FRI1</accession>
<dbReference type="EMBL" id="AP026866">
    <property type="protein sequence ID" value="BDS08625.1"/>
    <property type="molecule type" value="Genomic_DNA"/>
</dbReference>
<protein>
    <submittedName>
        <fullName evidence="1">Uncharacterized protein</fullName>
    </submittedName>
</protein>
<sequence>MPDDDQYLRRPYLTLPGVTGMPNLREIIAQMPDENKHRFESSGEFIRRLAHRVTKWREGLAVDEEPAIFALMSNGDAVEVHTLGEDGHSSVVVEGNLNGSSCMFISHQSSFQVVCYTRKTEVEKPKRKIGFYVGGEEIEA</sequence>
<dbReference type="AlphaFoldDB" id="A0AAT9FRI1"/>
<proteinExistence type="predicted"/>
<reference evidence="1" key="1">
    <citation type="submission" date="2024-07" db="EMBL/GenBank/DDBJ databases">
        <title>Complete genome sequence of Verrucomicrobiaceae bacterium NT6N.</title>
        <authorList>
            <person name="Huang C."/>
            <person name="Takami H."/>
            <person name="Hamasaki K."/>
        </authorList>
    </citation>
    <scope>NUCLEOTIDE SEQUENCE</scope>
    <source>
        <strain evidence="1">NT6N</strain>
    </source>
</reference>
<gene>
    <name evidence="1" type="ORF">NT6N_36650</name>
</gene>
<name>A0AAT9FRI1_9BACT</name>